<reference evidence="2 3" key="1">
    <citation type="submission" date="2019-05" db="EMBL/GenBank/DDBJ databases">
        <title>Psychrobacillus vulpis sp. nov., a new species isolated from feces of a red fox that inhabits in The Tablas de Daimiel Natural Park, Albacete, Spain.</title>
        <authorList>
            <person name="Rodriguez M."/>
            <person name="Reina J.C."/>
            <person name="Bejar V."/>
            <person name="Llamas I."/>
        </authorList>
    </citation>
    <scope>NUCLEOTIDE SEQUENCE [LARGE SCALE GENOMIC DNA]</scope>
    <source>
        <strain evidence="2 3">NEAU-3TGS17</strain>
    </source>
</reference>
<keyword evidence="2" id="KW-0067">ATP-binding</keyword>
<gene>
    <name evidence="2" type="ORF">FG382_13125</name>
</gene>
<feature type="region of interest" description="Disordered" evidence="1">
    <location>
        <begin position="12"/>
        <end position="37"/>
    </location>
</feature>
<keyword evidence="3" id="KW-1185">Reference proteome</keyword>
<accession>A0A544T5G4</accession>
<comment type="caution">
    <text evidence="2">The sequence shown here is derived from an EMBL/GenBank/DDBJ whole genome shotgun (WGS) entry which is preliminary data.</text>
</comment>
<organism evidence="2 3">
    <name type="scientific">Psychrobacillus lasiicapitis</name>
    <dbReference type="NCBI Taxonomy" id="1636719"/>
    <lineage>
        <taxon>Bacteria</taxon>
        <taxon>Bacillati</taxon>
        <taxon>Bacillota</taxon>
        <taxon>Bacilli</taxon>
        <taxon>Bacillales</taxon>
        <taxon>Bacillaceae</taxon>
        <taxon>Psychrobacillus</taxon>
    </lineage>
</organism>
<dbReference type="Proteomes" id="UP000317316">
    <property type="component" value="Unassembled WGS sequence"/>
</dbReference>
<protein>
    <submittedName>
        <fullName evidence="2">Spermidine/putrescine ABC transporter ATP-binding protein</fullName>
    </submittedName>
</protein>
<dbReference type="EMBL" id="VDGH01000007">
    <property type="protein sequence ID" value="TQR12694.1"/>
    <property type="molecule type" value="Genomic_DNA"/>
</dbReference>
<proteinExistence type="predicted"/>
<evidence type="ECO:0000256" key="1">
    <source>
        <dbReference type="SAM" id="MobiDB-lite"/>
    </source>
</evidence>
<evidence type="ECO:0000313" key="2">
    <source>
        <dbReference type="EMBL" id="TQR12694.1"/>
    </source>
</evidence>
<dbReference type="AlphaFoldDB" id="A0A544T5G4"/>
<evidence type="ECO:0000313" key="3">
    <source>
        <dbReference type="Proteomes" id="UP000317316"/>
    </source>
</evidence>
<dbReference type="GO" id="GO:0005524">
    <property type="term" value="F:ATP binding"/>
    <property type="evidence" value="ECO:0007669"/>
    <property type="project" value="UniProtKB-KW"/>
</dbReference>
<sequence length="37" mass="4105">MDLLLFYPALTGSKTPTSRFKSEKISGRSTAGMRPMK</sequence>
<name>A0A544T5G4_9BACI</name>
<dbReference type="OrthoDB" id="2931860at2"/>
<keyword evidence="2" id="KW-0547">Nucleotide-binding</keyword>